<comment type="similarity">
    <text evidence="12">Belongs to the cytochrome b561 family.</text>
</comment>
<proteinExistence type="inferred from homology"/>
<comment type="subcellular location">
    <subcellularLocation>
        <location evidence="2">Cell membrane</location>
        <topology evidence="2">Multi-pass membrane protein</topology>
    </subcellularLocation>
</comment>
<reference evidence="15 16" key="1">
    <citation type="submission" date="2017-01" db="EMBL/GenBank/DDBJ databases">
        <authorList>
            <person name="Mah S.A."/>
            <person name="Swanson W.J."/>
            <person name="Moy G.W."/>
            <person name="Vacquier V.D."/>
        </authorList>
    </citation>
    <scope>NUCLEOTIDE SEQUENCE [LARGE SCALE GENOMIC DNA]</scope>
    <source>
        <strain evidence="15 16">DSM 7027</strain>
    </source>
</reference>
<keyword evidence="4" id="KW-1003">Cell membrane</keyword>
<evidence type="ECO:0000256" key="13">
    <source>
        <dbReference type="SAM" id="Phobius"/>
    </source>
</evidence>
<keyword evidence="5" id="KW-0349">Heme</keyword>
<feature type="domain" description="Cytochrome b561 bacterial/Ni-hydrogenase" evidence="14">
    <location>
        <begin position="10"/>
        <end position="180"/>
    </location>
</feature>
<dbReference type="SUPFAM" id="SSF81342">
    <property type="entry name" value="Transmembrane di-heme cytochromes"/>
    <property type="match status" value="1"/>
</dbReference>
<protein>
    <submittedName>
        <fullName evidence="15">Cytochrome b561</fullName>
    </submittedName>
</protein>
<dbReference type="Gene3D" id="1.20.950.20">
    <property type="entry name" value="Transmembrane di-heme cytochromes, Chain C"/>
    <property type="match status" value="1"/>
</dbReference>
<keyword evidence="3" id="KW-0813">Transport</keyword>
<dbReference type="RefSeq" id="WP_076465611.1">
    <property type="nucleotide sequence ID" value="NZ_FTMN01000011.1"/>
</dbReference>
<dbReference type="InterPro" id="IPR011577">
    <property type="entry name" value="Cyt_b561_bac/Ni-Hgenase"/>
</dbReference>
<accession>A0A1N6WQB5</accession>
<dbReference type="InterPro" id="IPR016174">
    <property type="entry name" value="Di-haem_cyt_TM"/>
</dbReference>
<keyword evidence="10" id="KW-0408">Iron</keyword>
<dbReference type="STRING" id="49186.SAMN05421647_111101"/>
<dbReference type="Proteomes" id="UP000186895">
    <property type="component" value="Unassembled WGS sequence"/>
</dbReference>
<evidence type="ECO:0000313" key="15">
    <source>
        <dbReference type="EMBL" id="SIQ92235.1"/>
    </source>
</evidence>
<evidence type="ECO:0000256" key="9">
    <source>
        <dbReference type="ARBA" id="ARBA00022989"/>
    </source>
</evidence>
<feature type="transmembrane region" description="Helical" evidence="13">
    <location>
        <begin position="144"/>
        <end position="164"/>
    </location>
</feature>
<dbReference type="eggNOG" id="COG3038">
    <property type="taxonomic scope" value="Bacteria"/>
</dbReference>
<keyword evidence="16" id="KW-1185">Reference proteome</keyword>
<keyword evidence="11 13" id="KW-0472">Membrane</keyword>
<evidence type="ECO:0000256" key="1">
    <source>
        <dbReference type="ARBA" id="ARBA00001970"/>
    </source>
</evidence>
<evidence type="ECO:0000256" key="5">
    <source>
        <dbReference type="ARBA" id="ARBA00022617"/>
    </source>
</evidence>
<keyword evidence="6 13" id="KW-0812">Transmembrane</keyword>
<evidence type="ECO:0000256" key="6">
    <source>
        <dbReference type="ARBA" id="ARBA00022692"/>
    </source>
</evidence>
<evidence type="ECO:0000256" key="7">
    <source>
        <dbReference type="ARBA" id="ARBA00022723"/>
    </source>
</evidence>
<evidence type="ECO:0000313" key="16">
    <source>
        <dbReference type="Proteomes" id="UP000186895"/>
    </source>
</evidence>
<organism evidence="15 16">
    <name type="scientific">Marinobacterium stanieri</name>
    <dbReference type="NCBI Taxonomy" id="49186"/>
    <lineage>
        <taxon>Bacteria</taxon>
        <taxon>Pseudomonadati</taxon>
        <taxon>Pseudomonadota</taxon>
        <taxon>Gammaproteobacteria</taxon>
        <taxon>Oceanospirillales</taxon>
        <taxon>Oceanospirillaceae</taxon>
        <taxon>Marinobacterium</taxon>
    </lineage>
</organism>
<dbReference type="GO" id="GO:0009055">
    <property type="term" value="F:electron transfer activity"/>
    <property type="evidence" value="ECO:0007669"/>
    <property type="project" value="InterPro"/>
</dbReference>
<feature type="transmembrane region" description="Helical" evidence="13">
    <location>
        <begin position="50"/>
        <end position="69"/>
    </location>
</feature>
<dbReference type="InterPro" id="IPR052168">
    <property type="entry name" value="Cytochrome_b561_oxidase"/>
</dbReference>
<dbReference type="GO" id="GO:0005886">
    <property type="term" value="C:plasma membrane"/>
    <property type="evidence" value="ECO:0007669"/>
    <property type="project" value="UniProtKB-SubCell"/>
</dbReference>
<keyword evidence="8" id="KW-0249">Electron transport</keyword>
<evidence type="ECO:0000256" key="2">
    <source>
        <dbReference type="ARBA" id="ARBA00004651"/>
    </source>
</evidence>
<evidence type="ECO:0000256" key="12">
    <source>
        <dbReference type="ARBA" id="ARBA00037975"/>
    </source>
</evidence>
<dbReference type="EMBL" id="FTMN01000011">
    <property type="protein sequence ID" value="SIQ92235.1"/>
    <property type="molecule type" value="Genomic_DNA"/>
</dbReference>
<comment type="cofactor">
    <cofactor evidence="1">
        <name>heme b</name>
        <dbReference type="ChEBI" id="CHEBI:60344"/>
    </cofactor>
</comment>
<keyword evidence="7" id="KW-0479">Metal-binding</keyword>
<sequence length="188" mass="21088">MQLNNHTSSYGWIAIFIHWGMAITLIGLAIVGLWMVDLGYYSPWYQVAPFWHKSIGLLLIPLLLFRFYWRWRQPTPAAPKGHSQWERVMAGMTHTLLYALLAVILVSGYLISTAKGEGISLFGWFEVPAIISGIEGQADLAGKVHYWAAISMLALAALHALGAVKHHLIDRDTTLVRMLKPSSPTYED</sequence>
<evidence type="ECO:0000256" key="4">
    <source>
        <dbReference type="ARBA" id="ARBA00022475"/>
    </source>
</evidence>
<evidence type="ECO:0000256" key="11">
    <source>
        <dbReference type="ARBA" id="ARBA00023136"/>
    </source>
</evidence>
<dbReference type="PANTHER" id="PTHR30529:SF1">
    <property type="entry name" value="CYTOCHROME B561 HOMOLOG 2"/>
    <property type="match status" value="1"/>
</dbReference>
<gene>
    <name evidence="15" type="ORF">SAMN05421647_111101</name>
</gene>
<keyword evidence="9 13" id="KW-1133">Transmembrane helix</keyword>
<dbReference type="AlphaFoldDB" id="A0A1N6WQB5"/>
<evidence type="ECO:0000259" key="14">
    <source>
        <dbReference type="Pfam" id="PF01292"/>
    </source>
</evidence>
<dbReference type="GO" id="GO:0022904">
    <property type="term" value="P:respiratory electron transport chain"/>
    <property type="evidence" value="ECO:0007669"/>
    <property type="project" value="InterPro"/>
</dbReference>
<evidence type="ECO:0000256" key="10">
    <source>
        <dbReference type="ARBA" id="ARBA00023004"/>
    </source>
</evidence>
<dbReference type="GO" id="GO:0046872">
    <property type="term" value="F:metal ion binding"/>
    <property type="evidence" value="ECO:0007669"/>
    <property type="project" value="UniProtKB-KW"/>
</dbReference>
<evidence type="ECO:0000256" key="3">
    <source>
        <dbReference type="ARBA" id="ARBA00022448"/>
    </source>
</evidence>
<evidence type="ECO:0000256" key="8">
    <source>
        <dbReference type="ARBA" id="ARBA00022982"/>
    </source>
</evidence>
<dbReference type="Pfam" id="PF01292">
    <property type="entry name" value="Ni_hydr_CYTB"/>
    <property type="match status" value="1"/>
</dbReference>
<name>A0A1N6WQB5_9GAMM</name>
<feature type="transmembrane region" description="Helical" evidence="13">
    <location>
        <begin position="12"/>
        <end position="35"/>
    </location>
</feature>
<feature type="transmembrane region" description="Helical" evidence="13">
    <location>
        <begin position="90"/>
        <end position="111"/>
    </location>
</feature>
<dbReference type="PANTHER" id="PTHR30529">
    <property type="entry name" value="CYTOCHROME B561"/>
    <property type="match status" value="1"/>
</dbReference>
<dbReference type="GO" id="GO:0020037">
    <property type="term" value="F:heme binding"/>
    <property type="evidence" value="ECO:0007669"/>
    <property type="project" value="TreeGrafter"/>
</dbReference>